<evidence type="ECO:0000313" key="5">
    <source>
        <dbReference type="EMBL" id="CAH0047514.1"/>
    </source>
</evidence>
<feature type="region of interest" description="Disordered" evidence="3">
    <location>
        <begin position="62"/>
        <end position="129"/>
    </location>
</feature>
<dbReference type="EMBL" id="CABFOC020000031">
    <property type="protein sequence ID" value="CAH0047514.1"/>
    <property type="molecule type" value="Genomic_DNA"/>
</dbReference>
<dbReference type="GO" id="GO:0000981">
    <property type="term" value="F:DNA-binding transcription factor activity, RNA polymerase II-specific"/>
    <property type="evidence" value="ECO:0007669"/>
    <property type="project" value="InterPro"/>
</dbReference>
<evidence type="ECO:0000259" key="4">
    <source>
        <dbReference type="PROSITE" id="PS50048"/>
    </source>
</evidence>
<dbReference type="OrthoDB" id="3251668at2759"/>
<evidence type="ECO:0000256" key="1">
    <source>
        <dbReference type="ARBA" id="ARBA00004123"/>
    </source>
</evidence>
<dbReference type="GO" id="GO:0000976">
    <property type="term" value="F:transcription cis-regulatory region binding"/>
    <property type="evidence" value="ECO:0007669"/>
    <property type="project" value="TreeGrafter"/>
</dbReference>
<dbReference type="PROSITE" id="PS50048">
    <property type="entry name" value="ZN2_CY6_FUNGAL_2"/>
    <property type="match status" value="1"/>
</dbReference>
<name>A0A9P0EEZ7_9HYPO</name>
<dbReference type="GO" id="GO:0045944">
    <property type="term" value="P:positive regulation of transcription by RNA polymerase II"/>
    <property type="evidence" value="ECO:0007669"/>
    <property type="project" value="TreeGrafter"/>
</dbReference>
<dbReference type="PANTHER" id="PTHR37534">
    <property type="entry name" value="TRANSCRIPTIONAL ACTIVATOR PROTEIN UGA3"/>
    <property type="match status" value="1"/>
</dbReference>
<evidence type="ECO:0000313" key="6">
    <source>
        <dbReference type="Proteomes" id="UP000775872"/>
    </source>
</evidence>
<dbReference type="GO" id="GO:0005634">
    <property type="term" value="C:nucleus"/>
    <property type="evidence" value="ECO:0007669"/>
    <property type="project" value="UniProtKB-SubCell"/>
</dbReference>
<keyword evidence="6" id="KW-1185">Reference proteome</keyword>
<proteinExistence type="predicted"/>
<dbReference type="InterPro" id="IPR036864">
    <property type="entry name" value="Zn2-C6_fun-type_DNA-bd_sf"/>
</dbReference>
<protein>
    <recommendedName>
        <fullName evidence="4">Zn(2)-C6 fungal-type domain-containing protein</fullName>
    </recommendedName>
</protein>
<dbReference type="PANTHER" id="PTHR37534:SF26">
    <property type="entry name" value="TRANSCRIPTION FACTOR, PUTATIVE-RELATED"/>
    <property type="match status" value="1"/>
</dbReference>
<sequence length="549" mass="60936">MSNSLRSKHGCWTCRLRKKKCDELRPQCETCASLSITCYGFGPRPEWMDSNEKRRAVASNLAEMTRGQASSRKTASRPAREPPTHLPQLAPKPKNAGPLPAVSSLRTPPKSERSASPSQNVDNGATHTLKVNPQAGDYGLIMNFIDSVLPLQLPLYKPDAAAGGRGWLLSLVFRTKAFYHAVLALGAYHRSTVMSPHGSCEWQLEDMKFQEENLAFCLDLVHESTSGACSKDGSGVGIAAAITQLLFFELFTNHNSNGWQAHLRVLVRLFKHVYTRDLINIGLSDQSRSILMGREELRNHSPGVTEEVMGFRTIAGSIVWLDIIFSVTTGEAPSSWPDPLFSNDSACQVHLQDIMGCQNWVMIQIGRVAEFHKQMTQASEHKCDEYMKIVEAIHNDIQVGLANLGPPELMGPCGPLVDNDSPGPDLVVLITYLYAQTALIYLHLILHGFKGFQHVRAPIAIVTNYVRRGVKPELRPALVLPFYICGSVVDEGDRDLFRSVLSSPPLTNPSLQHRPRVLRALEEIWSQSQSMPAYTWHDCLISSSDILLH</sequence>
<dbReference type="Gene3D" id="4.10.240.10">
    <property type="entry name" value="Zn(2)-C6 fungal-type DNA-binding domain"/>
    <property type="match status" value="1"/>
</dbReference>
<dbReference type="Pfam" id="PF00172">
    <property type="entry name" value="Zn_clus"/>
    <property type="match status" value="1"/>
</dbReference>
<feature type="compositionally biased region" description="Polar residues" evidence="3">
    <location>
        <begin position="114"/>
        <end position="129"/>
    </location>
</feature>
<dbReference type="SMART" id="SM00066">
    <property type="entry name" value="GAL4"/>
    <property type="match status" value="1"/>
</dbReference>
<dbReference type="GO" id="GO:0008270">
    <property type="term" value="F:zinc ion binding"/>
    <property type="evidence" value="ECO:0007669"/>
    <property type="project" value="InterPro"/>
</dbReference>
<reference evidence="6" key="1">
    <citation type="submission" date="2019-06" db="EMBL/GenBank/DDBJ databases">
        <authorList>
            <person name="Broberg M."/>
        </authorList>
    </citation>
    <scope>NUCLEOTIDE SEQUENCE [LARGE SCALE GENOMIC DNA]</scope>
</reference>
<comment type="caution">
    <text evidence="5">The sequence shown here is derived from an EMBL/GenBank/DDBJ whole genome shotgun (WGS) entry which is preliminary data.</text>
</comment>
<dbReference type="AlphaFoldDB" id="A0A9P0EEZ7"/>
<dbReference type="Proteomes" id="UP000775872">
    <property type="component" value="Unassembled WGS sequence"/>
</dbReference>
<accession>A0A9P0EEZ7</accession>
<dbReference type="InterPro" id="IPR001138">
    <property type="entry name" value="Zn2Cys6_DnaBD"/>
</dbReference>
<gene>
    <name evidence="5" type="ORF">CSOL1703_00013524</name>
</gene>
<dbReference type="InterPro" id="IPR021858">
    <property type="entry name" value="Fun_TF"/>
</dbReference>
<dbReference type="CDD" id="cd00067">
    <property type="entry name" value="GAL4"/>
    <property type="match status" value="1"/>
</dbReference>
<dbReference type="PROSITE" id="PS00463">
    <property type="entry name" value="ZN2_CY6_FUNGAL_1"/>
    <property type="match status" value="1"/>
</dbReference>
<comment type="subcellular location">
    <subcellularLocation>
        <location evidence="1">Nucleus</location>
    </subcellularLocation>
</comment>
<organism evidence="5 6">
    <name type="scientific">Clonostachys solani</name>
    <dbReference type="NCBI Taxonomy" id="160281"/>
    <lineage>
        <taxon>Eukaryota</taxon>
        <taxon>Fungi</taxon>
        <taxon>Dikarya</taxon>
        <taxon>Ascomycota</taxon>
        <taxon>Pezizomycotina</taxon>
        <taxon>Sordariomycetes</taxon>
        <taxon>Hypocreomycetidae</taxon>
        <taxon>Hypocreales</taxon>
        <taxon>Bionectriaceae</taxon>
        <taxon>Clonostachys</taxon>
    </lineage>
</organism>
<reference evidence="5 6" key="2">
    <citation type="submission" date="2021-10" db="EMBL/GenBank/DDBJ databases">
        <authorList>
            <person name="Piombo E."/>
        </authorList>
    </citation>
    <scope>NUCLEOTIDE SEQUENCE [LARGE SCALE GENOMIC DNA]</scope>
</reference>
<dbReference type="Pfam" id="PF11951">
    <property type="entry name" value="Fungal_trans_2"/>
    <property type="match status" value="1"/>
</dbReference>
<feature type="domain" description="Zn(2)-C6 fungal-type" evidence="4">
    <location>
        <begin position="10"/>
        <end position="38"/>
    </location>
</feature>
<dbReference type="SUPFAM" id="SSF57701">
    <property type="entry name" value="Zn2/Cys6 DNA-binding domain"/>
    <property type="match status" value="1"/>
</dbReference>
<keyword evidence="2" id="KW-0539">Nucleus</keyword>
<evidence type="ECO:0000256" key="3">
    <source>
        <dbReference type="SAM" id="MobiDB-lite"/>
    </source>
</evidence>
<evidence type="ECO:0000256" key="2">
    <source>
        <dbReference type="ARBA" id="ARBA00023242"/>
    </source>
</evidence>